<keyword evidence="2" id="KW-0723">Serine/threonine-protein kinase</keyword>
<dbReference type="FunFam" id="1.10.510.10:FF:000021">
    <property type="entry name" value="Serine/threonine protein kinase"/>
    <property type="match status" value="1"/>
</dbReference>
<gene>
    <name evidence="13" type="ORF">IV73_GL000800</name>
</gene>
<keyword evidence="10" id="KW-0472">Membrane</keyword>
<dbReference type="InterPro" id="IPR008271">
    <property type="entry name" value="Ser/Thr_kinase_AS"/>
</dbReference>
<dbReference type="STRING" id="1616.IV73_GL000800"/>
<evidence type="ECO:0000256" key="10">
    <source>
        <dbReference type="SAM" id="Phobius"/>
    </source>
</evidence>
<feature type="domain" description="Protein kinase" evidence="11">
    <location>
        <begin position="11"/>
        <end position="271"/>
    </location>
</feature>
<dbReference type="SUPFAM" id="SSF54184">
    <property type="entry name" value="Penicillin-binding protein 2x (pbp-2x), c-terminal domain"/>
    <property type="match status" value="1"/>
</dbReference>
<feature type="region of interest" description="Disordered" evidence="9">
    <location>
        <begin position="327"/>
        <end position="346"/>
    </location>
</feature>
<keyword evidence="10" id="KW-1133">Transmembrane helix</keyword>
<evidence type="ECO:0000256" key="7">
    <source>
        <dbReference type="ARBA" id="ARBA00047899"/>
    </source>
</evidence>
<evidence type="ECO:0000313" key="14">
    <source>
        <dbReference type="Proteomes" id="UP000051655"/>
    </source>
</evidence>
<comment type="catalytic activity">
    <reaction evidence="8">
        <text>L-seryl-[protein] + ATP = O-phospho-L-seryl-[protein] + ADP + H(+)</text>
        <dbReference type="Rhea" id="RHEA:17989"/>
        <dbReference type="Rhea" id="RHEA-COMP:9863"/>
        <dbReference type="Rhea" id="RHEA-COMP:11604"/>
        <dbReference type="ChEBI" id="CHEBI:15378"/>
        <dbReference type="ChEBI" id="CHEBI:29999"/>
        <dbReference type="ChEBI" id="CHEBI:30616"/>
        <dbReference type="ChEBI" id="CHEBI:83421"/>
        <dbReference type="ChEBI" id="CHEBI:456216"/>
        <dbReference type="EC" id="2.7.11.1"/>
    </reaction>
</comment>
<feature type="region of interest" description="Disordered" evidence="9">
    <location>
        <begin position="606"/>
        <end position="658"/>
    </location>
</feature>
<dbReference type="RefSeq" id="WP_057755101.1">
    <property type="nucleotide sequence ID" value="NZ_JQBP01000003.1"/>
</dbReference>
<dbReference type="PANTHER" id="PTHR43289">
    <property type="entry name" value="MITOGEN-ACTIVATED PROTEIN KINASE KINASE KINASE 20-RELATED"/>
    <property type="match status" value="1"/>
</dbReference>
<dbReference type="Pfam" id="PF00069">
    <property type="entry name" value="Pkinase"/>
    <property type="match status" value="1"/>
</dbReference>
<dbReference type="Pfam" id="PF03793">
    <property type="entry name" value="PASTA"/>
    <property type="match status" value="4"/>
</dbReference>
<dbReference type="Gene3D" id="1.10.510.10">
    <property type="entry name" value="Transferase(Phosphotransferase) domain 1"/>
    <property type="match status" value="1"/>
</dbReference>
<keyword evidence="4" id="KW-0547">Nucleotide-binding</keyword>
<evidence type="ECO:0000256" key="5">
    <source>
        <dbReference type="ARBA" id="ARBA00022777"/>
    </source>
</evidence>
<dbReference type="InterPro" id="IPR000719">
    <property type="entry name" value="Prot_kinase_dom"/>
</dbReference>
<dbReference type="Proteomes" id="UP000051655">
    <property type="component" value="Unassembled WGS sequence"/>
</dbReference>
<evidence type="ECO:0000256" key="6">
    <source>
        <dbReference type="ARBA" id="ARBA00022840"/>
    </source>
</evidence>
<sequence length="658" mass="71796">MQANELIAERYKIIEPLGEGGMANVYRAHDMILDRDVSVKLLRLDLRDDSTIRQRFENEIAASTELVHPNIIQVYDFGETNQLQFLVTEYVKGEDLKRYIAKHHPLTITRTLQIMDDILAGVAMAHSHNIIHRDLKPQNILIDEAGRAKITDFGIALAQSSLGLTKTDVAIGSIHYMSPEQVKGGIATTRSDIYALGIILYEMLAGKVPFDAPEAVSVALMHSTQPMPFVRDIDPRIPQALENVILKATQKNAMDRYNSVDEMREDLSTVMAEDRINEPRLEMAAKNDISNSTATKIIPASVIGAAAAVANKDVKADGAVSPSLISRKQKEQEKKPQKKPKKKISKKRRRMMFFGGLLALILGIFLIVGLVSSDKVTMTDFRGYTEKSAKNSLKEDGLKVGEVYHVSNKQISKGKVIKTDPREGTKVDKGSSVNLYVSTGAKKVRFGDYTGEKYSKVEHQLEEKGFTVKEVQQNSTDVPEGYIIEQDVDAETLVNPGDTTVTFTVSRGQQTITVPSFQNMSQSQVQAWADKNGLTVSFNQVGSDTVAADMVISQSVKAGTKVTFATVITVTISTGSNDVTVPDFGGKTLSDVQSWAKKNGINVQPKTDVTSSAEKGKITSQSVSAGDKMQKGNTITVTVSAGTGNSHSGDDNNADGHS</sequence>
<dbReference type="PROSITE" id="PS00108">
    <property type="entry name" value="PROTEIN_KINASE_ST"/>
    <property type="match status" value="1"/>
</dbReference>
<dbReference type="NCBIfam" id="NF033483">
    <property type="entry name" value="PknB_PASTA_kin"/>
    <property type="match status" value="1"/>
</dbReference>
<evidence type="ECO:0000256" key="9">
    <source>
        <dbReference type="SAM" id="MobiDB-lite"/>
    </source>
</evidence>
<dbReference type="SUPFAM" id="SSF56112">
    <property type="entry name" value="Protein kinase-like (PK-like)"/>
    <property type="match status" value="1"/>
</dbReference>
<evidence type="ECO:0000313" key="13">
    <source>
        <dbReference type="EMBL" id="KRN75042.1"/>
    </source>
</evidence>
<feature type="domain" description="PASTA" evidence="12">
    <location>
        <begin position="440"/>
        <end position="507"/>
    </location>
</feature>
<accession>A0A0R2JCJ8</accession>
<evidence type="ECO:0000256" key="2">
    <source>
        <dbReference type="ARBA" id="ARBA00022527"/>
    </source>
</evidence>
<dbReference type="Gene3D" id="3.30.10.20">
    <property type="match status" value="4"/>
</dbReference>
<protein>
    <recommendedName>
        <fullName evidence="1">non-specific serine/threonine protein kinase</fullName>
        <ecNumber evidence="1">2.7.11.1</ecNumber>
    </recommendedName>
</protein>
<keyword evidence="3" id="KW-0808">Transferase</keyword>
<keyword evidence="5" id="KW-0418">Kinase</keyword>
<dbReference type="PROSITE" id="PS50011">
    <property type="entry name" value="PROTEIN_KINASE_DOM"/>
    <property type="match status" value="1"/>
</dbReference>
<evidence type="ECO:0000259" key="11">
    <source>
        <dbReference type="PROSITE" id="PS50011"/>
    </source>
</evidence>
<dbReference type="CDD" id="cd06577">
    <property type="entry name" value="PASTA_pknB"/>
    <property type="match status" value="4"/>
</dbReference>
<dbReference type="PATRIC" id="fig|1616.3.peg.820"/>
<dbReference type="InterPro" id="IPR005543">
    <property type="entry name" value="PASTA_dom"/>
</dbReference>
<keyword evidence="10" id="KW-0812">Transmembrane</keyword>
<dbReference type="FunFam" id="3.30.200.20:FF:000035">
    <property type="entry name" value="Serine/threonine protein kinase Stk1"/>
    <property type="match status" value="1"/>
</dbReference>
<reference evidence="13 14" key="1">
    <citation type="journal article" date="2015" name="Genome Announc.">
        <title>Expanding the biotechnology potential of lactobacilli through comparative genomics of 213 strains and associated genera.</title>
        <authorList>
            <person name="Sun Z."/>
            <person name="Harris H.M."/>
            <person name="McCann A."/>
            <person name="Guo C."/>
            <person name="Argimon S."/>
            <person name="Zhang W."/>
            <person name="Yang X."/>
            <person name="Jeffery I.B."/>
            <person name="Cooney J.C."/>
            <person name="Kagawa T.F."/>
            <person name="Liu W."/>
            <person name="Song Y."/>
            <person name="Salvetti E."/>
            <person name="Wrobel A."/>
            <person name="Rasinkangas P."/>
            <person name="Parkhill J."/>
            <person name="Rea M.C."/>
            <person name="O'Sullivan O."/>
            <person name="Ritari J."/>
            <person name="Douillard F.P."/>
            <person name="Paul Ross R."/>
            <person name="Yang R."/>
            <person name="Briner A.E."/>
            <person name="Felis G.E."/>
            <person name="de Vos W.M."/>
            <person name="Barrangou R."/>
            <person name="Klaenhammer T.R."/>
            <person name="Caufield P.W."/>
            <person name="Cui Y."/>
            <person name="Zhang H."/>
            <person name="O'Toole P.W."/>
        </authorList>
    </citation>
    <scope>NUCLEOTIDE SEQUENCE [LARGE SCALE GENOMIC DNA]</scope>
    <source>
        <strain evidence="13 14">DSM 20593</strain>
    </source>
</reference>
<keyword evidence="6" id="KW-0067">ATP-binding</keyword>
<feature type="domain" description="PASTA" evidence="12">
    <location>
        <begin position="575"/>
        <end position="641"/>
    </location>
</feature>
<dbReference type="PANTHER" id="PTHR43289:SF34">
    <property type="entry name" value="SERINE_THREONINE-PROTEIN KINASE YBDM-RELATED"/>
    <property type="match status" value="1"/>
</dbReference>
<evidence type="ECO:0000256" key="4">
    <source>
        <dbReference type="ARBA" id="ARBA00022741"/>
    </source>
</evidence>
<feature type="domain" description="PASTA" evidence="12">
    <location>
        <begin position="508"/>
        <end position="574"/>
    </location>
</feature>
<feature type="compositionally biased region" description="Basic residues" evidence="9">
    <location>
        <begin position="336"/>
        <end position="346"/>
    </location>
</feature>
<dbReference type="GO" id="GO:0005524">
    <property type="term" value="F:ATP binding"/>
    <property type="evidence" value="ECO:0007669"/>
    <property type="project" value="UniProtKB-KW"/>
</dbReference>
<dbReference type="EC" id="2.7.11.1" evidence="1"/>
<dbReference type="SMART" id="SM00740">
    <property type="entry name" value="PASTA"/>
    <property type="match status" value="4"/>
</dbReference>
<evidence type="ECO:0000256" key="8">
    <source>
        <dbReference type="ARBA" id="ARBA00048679"/>
    </source>
</evidence>
<dbReference type="GO" id="GO:0004674">
    <property type="term" value="F:protein serine/threonine kinase activity"/>
    <property type="evidence" value="ECO:0007669"/>
    <property type="project" value="UniProtKB-KW"/>
</dbReference>
<dbReference type="Gene3D" id="3.30.200.20">
    <property type="entry name" value="Phosphorylase Kinase, domain 1"/>
    <property type="match status" value="1"/>
</dbReference>
<feature type="compositionally biased region" description="Polar residues" evidence="9">
    <location>
        <begin position="606"/>
        <end position="624"/>
    </location>
</feature>
<evidence type="ECO:0000259" key="12">
    <source>
        <dbReference type="PROSITE" id="PS51178"/>
    </source>
</evidence>
<organism evidence="13 14">
    <name type="scientific">Weissella kandleri</name>
    <dbReference type="NCBI Taxonomy" id="1616"/>
    <lineage>
        <taxon>Bacteria</taxon>
        <taxon>Bacillati</taxon>
        <taxon>Bacillota</taxon>
        <taxon>Bacilli</taxon>
        <taxon>Lactobacillales</taxon>
        <taxon>Lactobacillaceae</taxon>
        <taxon>Weissella</taxon>
    </lineage>
</organism>
<dbReference type="InterPro" id="IPR011009">
    <property type="entry name" value="Kinase-like_dom_sf"/>
</dbReference>
<feature type="domain" description="PASTA" evidence="12">
    <location>
        <begin position="372"/>
        <end position="439"/>
    </location>
</feature>
<proteinExistence type="predicted"/>
<dbReference type="OrthoDB" id="9788659at2"/>
<evidence type="ECO:0000256" key="1">
    <source>
        <dbReference type="ARBA" id="ARBA00012513"/>
    </source>
</evidence>
<comment type="catalytic activity">
    <reaction evidence="7">
        <text>L-threonyl-[protein] + ATP = O-phospho-L-threonyl-[protein] + ADP + H(+)</text>
        <dbReference type="Rhea" id="RHEA:46608"/>
        <dbReference type="Rhea" id="RHEA-COMP:11060"/>
        <dbReference type="Rhea" id="RHEA-COMP:11605"/>
        <dbReference type="ChEBI" id="CHEBI:15378"/>
        <dbReference type="ChEBI" id="CHEBI:30013"/>
        <dbReference type="ChEBI" id="CHEBI:30616"/>
        <dbReference type="ChEBI" id="CHEBI:61977"/>
        <dbReference type="ChEBI" id="CHEBI:456216"/>
        <dbReference type="EC" id="2.7.11.1"/>
    </reaction>
</comment>
<name>A0A0R2JCJ8_9LACO</name>
<dbReference type="SMART" id="SM00220">
    <property type="entry name" value="S_TKc"/>
    <property type="match status" value="1"/>
</dbReference>
<comment type="caution">
    <text evidence="13">The sequence shown here is derived from an EMBL/GenBank/DDBJ whole genome shotgun (WGS) entry which is preliminary data.</text>
</comment>
<evidence type="ECO:0000256" key="3">
    <source>
        <dbReference type="ARBA" id="ARBA00022679"/>
    </source>
</evidence>
<dbReference type="PROSITE" id="PS51178">
    <property type="entry name" value="PASTA"/>
    <property type="match status" value="4"/>
</dbReference>
<dbReference type="AlphaFoldDB" id="A0A0R2JCJ8"/>
<feature type="transmembrane region" description="Helical" evidence="10">
    <location>
        <begin position="351"/>
        <end position="371"/>
    </location>
</feature>
<feature type="compositionally biased region" description="Polar residues" evidence="9">
    <location>
        <begin position="631"/>
        <end position="647"/>
    </location>
</feature>
<dbReference type="CDD" id="cd14014">
    <property type="entry name" value="STKc_PknB_like"/>
    <property type="match status" value="1"/>
</dbReference>
<keyword evidence="14" id="KW-1185">Reference proteome</keyword>
<feature type="compositionally biased region" description="Basic and acidic residues" evidence="9">
    <location>
        <begin position="648"/>
        <end position="658"/>
    </location>
</feature>
<dbReference type="EMBL" id="JQBP01000003">
    <property type="protein sequence ID" value="KRN75042.1"/>
    <property type="molecule type" value="Genomic_DNA"/>
</dbReference>